<keyword evidence="2" id="KW-1185">Reference proteome</keyword>
<accession>A0A498MTY5</accession>
<evidence type="ECO:0000313" key="2">
    <source>
        <dbReference type="Proteomes" id="UP000290572"/>
    </source>
</evidence>
<gene>
    <name evidence="1" type="ORF">ROHU_023007</name>
</gene>
<sequence length="132" mass="13926">MSRYEDDRFDTGAGGPPPLNKAKEVVLCVPVSGSRTPVCRDASPTVPNRNGKCHLHTSSAEELREGAVLTKRVSPTLRVLRGCVEDHAGTAGDVGCCCYDSSSAPAAEEAEQAACICPIQTALPHSRIFSQS</sequence>
<organism evidence="1 2">
    <name type="scientific">Labeo rohita</name>
    <name type="common">Indian major carp</name>
    <name type="synonym">Cyprinus rohita</name>
    <dbReference type="NCBI Taxonomy" id="84645"/>
    <lineage>
        <taxon>Eukaryota</taxon>
        <taxon>Metazoa</taxon>
        <taxon>Chordata</taxon>
        <taxon>Craniata</taxon>
        <taxon>Vertebrata</taxon>
        <taxon>Euteleostomi</taxon>
        <taxon>Actinopterygii</taxon>
        <taxon>Neopterygii</taxon>
        <taxon>Teleostei</taxon>
        <taxon>Ostariophysi</taxon>
        <taxon>Cypriniformes</taxon>
        <taxon>Cyprinidae</taxon>
        <taxon>Labeoninae</taxon>
        <taxon>Labeonini</taxon>
        <taxon>Labeo</taxon>
    </lineage>
</organism>
<proteinExistence type="predicted"/>
<comment type="caution">
    <text evidence="1">The sequence shown here is derived from an EMBL/GenBank/DDBJ whole genome shotgun (WGS) entry which is preliminary data.</text>
</comment>
<dbReference type="AlphaFoldDB" id="A0A498MTY5"/>
<evidence type="ECO:0000313" key="1">
    <source>
        <dbReference type="EMBL" id="RXN23192.1"/>
    </source>
</evidence>
<name>A0A498MTY5_LABRO</name>
<reference evidence="1 2" key="1">
    <citation type="submission" date="2018-03" db="EMBL/GenBank/DDBJ databases">
        <title>Draft genome sequence of Rohu Carp (Labeo rohita).</title>
        <authorList>
            <person name="Das P."/>
            <person name="Kushwaha B."/>
            <person name="Joshi C.G."/>
            <person name="Kumar D."/>
            <person name="Nagpure N.S."/>
            <person name="Sahoo L."/>
            <person name="Das S.P."/>
            <person name="Bit A."/>
            <person name="Patnaik S."/>
            <person name="Meher P.K."/>
            <person name="Jayasankar P."/>
            <person name="Koringa P.G."/>
            <person name="Patel N.V."/>
            <person name="Hinsu A.T."/>
            <person name="Kumar R."/>
            <person name="Pandey M."/>
            <person name="Agarwal S."/>
            <person name="Srivastava S."/>
            <person name="Singh M."/>
            <person name="Iquebal M.A."/>
            <person name="Jaiswal S."/>
            <person name="Angadi U.B."/>
            <person name="Kumar N."/>
            <person name="Raza M."/>
            <person name="Shah T.M."/>
            <person name="Rai A."/>
            <person name="Jena J.K."/>
        </authorList>
    </citation>
    <scope>NUCLEOTIDE SEQUENCE [LARGE SCALE GENOMIC DNA]</scope>
    <source>
        <strain evidence="1">DASCIFA01</strain>
        <tissue evidence="1">Testis</tissue>
    </source>
</reference>
<dbReference type="EMBL" id="QBIY01012564">
    <property type="protein sequence ID" value="RXN23192.1"/>
    <property type="molecule type" value="Genomic_DNA"/>
</dbReference>
<protein>
    <submittedName>
        <fullName evidence="1">Uncharacterized protein</fullName>
    </submittedName>
</protein>
<dbReference type="Proteomes" id="UP000290572">
    <property type="component" value="Unassembled WGS sequence"/>
</dbReference>